<evidence type="ECO:0000313" key="2">
    <source>
        <dbReference type="Proteomes" id="UP001607302"/>
    </source>
</evidence>
<keyword evidence="2" id="KW-1185">Reference proteome</keyword>
<comment type="caution">
    <text evidence="1">The sequence shown here is derived from an EMBL/GenBank/DDBJ whole genome shotgun (WGS) entry which is preliminary data.</text>
</comment>
<accession>A0ABD2B9S1</accession>
<dbReference type="AlphaFoldDB" id="A0ABD2B9S1"/>
<name>A0ABD2B9S1_VESSQ</name>
<proteinExistence type="predicted"/>
<gene>
    <name evidence="1" type="ORF">V1478_005774</name>
</gene>
<sequence>MKEVGGYLFSRRVNHRIAWAVLEIIRKRSVKGSGQIFNAFNFLSQYMFNFVCLQLLSEIFMGITINQLITLS</sequence>
<organism evidence="1 2">
    <name type="scientific">Vespula squamosa</name>
    <name type="common">Southern yellow jacket</name>
    <name type="synonym">Wasp</name>
    <dbReference type="NCBI Taxonomy" id="30214"/>
    <lineage>
        <taxon>Eukaryota</taxon>
        <taxon>Metazoa</taxon>
        <taxon>Ecdysozoa</taxon>
        <taxon>Arthropoda</taxon>
        <taxon>Hexapoda</taxon>
        <taxon>Insecta</taxon>
        <taxon>Pterygota</taxon>
        <taxon>Neoptera</taxon>
        <taxon>Endopterygota</taxon>
        <taxon>Hymenoptera</taxon>
        <taxon>Apocrita</taxon>
        <taxon>Aculeata</taxon>
        <taxon>Vespoidea</taxon>
        <taxon>Vespidae</taxon>
        <taxon>Vespinae</taxon>
        <taxon>Vespula</taxon>
    </lineage>
</organism>
<reference evidence="1 2" key="1">
    <citation type="journal article" date="2024" name="Ann. Entomol. Soc. Am.">
        <title>Genomic analyses of the southern and eastern yellowjacket wasps (Hymenoptera: Vespidae) reveal evolutionary signatures of social life.</title>
        <authorList>
            <person name="Catto M.A."/>
            <person name="Caine P.B."/>
            <person name="Orr S.E."/>
            <person name="Hunt B.G."/>
            <person name="Goodisman M.A.D."/>
        </authorList>
    </citation>
    <scope>NUCLEOTIDE SEQUENCE [LARGE SCALE GENOMIC DNA]</scope>
    <source>
        <strain evidence="1">233</strain>
        <tissue evidence="1">Head and thorax</tissue>
    </source>
</reference>
<dbReference type="Proteomes" id="UP001607302">
    <property type="component" value="Unassembled WGS sequence"/>
</dbReference>
<evidence type="ECO:0000313" key="1">
    <source>
        <dbReference type="EMBL" id="KAL2729484.1"/>
    </source>
</evidence>
<dbReference type="EMBL" id="JAUDFV010000130">
    <property type="protein sequence ID" value="KAL2729484.1"/>
    <property type="molecule type" value="Genomic_DNA"/>
</dbReference>
<protein>
    <submittedName>
        <fullName evidence="1">Uncharacterized protein</fullName>
    </submittedName>
</protein>